<dbReference type="Gene3D" id="1.20.120.330">
    <property type="entry name" value="Nucleotidyltransferases domain 2"/>
    <property type="match status" value="1"/>
</dbReference>
<evidence type="ECO:0000313" key="4">
    <source>
        <dbReference type="Proteomes" id="UP000501726"/>
    </source>
</evidence>
<evidence type="ECO:0000256" key="1">
    <source>
        <dbReference type="PROSITE-ProRule" id="PRU00346"/>
    </source>
</evidence>
<protein>
    <recommendedName>
        <fullName evidence="2">AdoMet activation domain-containing protein</fullName>
    </recommendedName>
</protein>
<keyword evidence="1" id="KW-0808">Transferase</keyword>
<dbReference type="KEGG" id="tse:THMIRHAS_02280"/>
<dbReference type="InterPro" id="IPR010235">
    <property type="entry name" value="HepT"/>
</dbReference>
<evidence type="ECO:0000313" key="3">
    <source>
        <dbReference type="EMBL" id="BBP44855.1"/>
    </source>
</evidence>
<dbReference type="SUPFAM" id="SSF81593">
    <property type="entry name" value="Nucleotidyltransferase substrate binding subunit/domain"/>
    <property type="match status" value="1"/>
</dbReference>
<sequence>MRIQVEDYVHRKGWSIEEAEKWLAPNLGYDPERFCSISNLTPLPLEKAAHQEIPLKRLQGYNSNLVSDNKAMPNTMTTELDFSSLEKAIARLDESLHLVSAIEQEDTPLYRTLISGVIQHFEFTYELSWKFMKRWLGENLGASQVDGVSRRELFRLAAEYQLIVSVDDWMLFHRARNETSHTYHEHKALEVFAIAKAFLPQAEQLLQRLKAKY</sequence>
<dbReference type="EMBL" id="AP021889">
    <property type="protein sequence ID" value="BBP44855.1"/>
    <property type="molecule type" value="Genomic_DNA"/>
</dbReference>
<dbReference type="AlphaFoldDB" id="A0A6F8PRW1"/>
<dbReference type="NCBIfam" id="TIGR01987">
    <property type="entry name" value="HI0074"/>
    <property type="match status" value="1"/>
</dbReference>
<dbReference type="SUPFAM" id="SSF56507">
    <property type="entry name" value="Methionine synthase activation domain-like"/>
    <property type="match status" value="1"/>
</dbReference>
<dbReference type="Proteomes" id="UP000501726">
    <property type="component" value="Chromosome"/>
</dbReference>
<accession>A0A6F8PRW1</accession>
<reference evidence="4" key="1">
    <citation type="submission" date="2019-11" db="EMBL/GenBank/DDBJ databases">
        <title>Isolation and characterization of two novel species in the genus Thiomicrorhabdus.</title>
        <authorList>
            <person name="Mochizuki J."/>
            <person name="Kojima H."/>
            <person name="Fukui M."/>
        </authorList>
    </citation>
    <scope>NUCLEOTIDE SEQUENCE [LARGE SCALE GENOMIC DNA]</scope>
    <source>
        <strain evidence="4">aks77</strain>
    </source>
</reference>
<proteinExistence type="predicted"/>
<evidence type="ECO:0000259" key="2">
    <source>
        <dbReference type="PROSITE" id="PS50974"/>
    </source>
</evidence>
<keyword evidence="4" id="KW-1185">Reference proteome</keyword>
<feature type="domain" description="AdoMet activation" evidence="2">
    <location>
        <begin position="1"/>
        <end position="32"/>
    </location>
</feature>
<dbReference type="PROSITE" id="PS50974">
    <property type="entry name" value="ADOMET_ACTIVATION"/>
    <property type="match status" value="1"/>
</dbReference>
<dbReference type="RefSeq" id="WP_197905421.1">
    <property type="nucleotide sequence ID" value="NZ_AP021889.1"/>
</dbReference>
<dbReference type="Gene3D" id="3.10.196.10">
    <property type="entry name" value="Vitamin B12-dependent methionine synthase, activation domain"/>
    <property type="match status" value="1"/>
</dbReference>
<name>A0A6F8PRW1_9GAMM</name>
<dbReference type="InterPro" id="IPR004223">
    <property type="entry name" value="VitB12-dep_Met_synth_activ_dom"/>
</dbReference>
<organism evidence="3 4">
    <name type="scientific">Thiosulfatimonas sediminis</name>
    <dbReference type="NCBI Taxonomy" id="2675054"/>
    <lineage>
        <taxon>Bacteria</taxon>
        <taxon>Pseudomonadati</taxon>
        <taxon>Pseudomonadota</taxon>
        <taxon>Gammaproteobacteria</taxon>
        <taxon>Thiotrichales</taxon>
        <taxon>Piscirickettsiaceae</taxon>
        <taxon>Thiosulfatimonas</taxon>
    </lineage>
</organism>
<dbReference type="InterPro" id="IPR037010">
    <property type="entry name" value="VitB12-dep_Met_synth_activ_sf"/>
</dbReference>
<dbReference type="Pfam" id="PF08780">
    <property type="entry name" value="NTase_sub_bind"/>
    <property type="match status" value="1"/>
</dbReference>
<dbReference type="GO" id="GO:0008705">
    <property type="term" value="F:methionine synthase activity"/>
    <property type="evidence" value="ECO:0007669"/>
    <property type="project" value="InterPro"/>
</dbReference>
<gene>
    <name evidence="3" type="ORF">THMIRHAS_02280</name>
</gene>
<keyword evidence="1" id="KW-0489">Methyltransferase</keyword>
<dbReference type="GO" id="GO:0032259">
    <property type="term" value="P:methylation"/>
    <property type="evidence" value="ECO:0007669"/>
    <property type="project" value="UniProtKB-KW"/>
</dbReference>